<feature type="compositionally biased region" description="Polar residues" evidence="2">
    <location>
        <begin position="136"/>
        <end position="145"/>
    </location>
</feature>
<organism evidence="3 4">
    <name type="scientific">Rhizoctonia solani</name>
    <dbReference type="NCBI Taxonomy" id="456999"/>
    <lineage>
        <taxon>Eukaryota</taxon>
        <taxon>Fungi</taxon>
        <taxon>Dikarya</taxon>
        <taxon>Basidiomycota</taxon>
        <taxon>Agaricomycotina</taxon>
        <taxon>Agaricomycetes</taxon>
        <taxon>Cantharellales</taxon>
        <taxon>Ceratobasidiaceae</taxon>
        <taxon>Rhizoctonia</taxon>
    </lineage>
</organism>
<protein>
    <submittedName>
        <fullName evidence="3">Uncharacterized protein</fullName>
    </submittedName>
</protein>
<name>A0A0K6G4A4_9AGAM</name>
<feature type="region of interest" description="Disordered" evidence="2">
    <location>
        <begin position="86"/>
        <end position="145"/>
    </location>
</feature>
<sequence>MARFGQLWHLRTFSHTEKDGVRRPPHTAVVVFHSYAAVSDVINASCNPKAGSFWKTDFVQAHALTRKGIVYEKYLTEIIPEINQASHVTSSGSNDPARSSGNSSEPLDPERYEPLLKRPRTENSGTAGGSKGIKNRPSTLKPSETQTATIEWLRAQIARLETELKSALTARNQYASERDAIRVAYEAEQRAHRETMSQKQVAEVALSQEKAEQARICSEFGAEPLHGSTGGQEKPTRSCSGECVKSCERIKDLQRELKDTRERHLQEQRKMESDATAKLNEAKATIQQLNSDSKRLESDLQSTQDKLKSTQESMESMGKECASAKLGTTELIDAKAATLRLQSDAEQSKFELASVREQLDSTRRLLESKEREYASVLKEHDGAKGKLETCKNRLENEQILVLKLRDMLISEAYKSLGASHESLGVIMRAMGIPPAAELGNIGPK</sequence>
<feature type="coiled-coil region" evidence="1">
    <location>
        <begin position="150"/>
        <end position="177"/>
    </location>
</feature>
<evidence type="ECO:0000313" key="4">
    <source>
        <dbReference type="Proteomes" id="UP000044841"/>
    </source>
</evidence>
<keyword evidence="1" id="KW-0175">Coiled coil</keyword>
<reference evidence="3 4" key="1">
    <citation type="submission" date="2015-07" db="EMBL/GenBank/DDBJ databases">
        <authorList>
            <person name="Noorani M."/>
        </authorList>
    </citation>
    <scope>NUCLEOTIDE SEQUENCE [LARGE SCALE GENOMIC DNA]</scope>
    <source>
        <strain evidence="3">BBA 69670</strain>
    </source>
</reference>
<dbReference type="Proteomes" id="UP000044841">
    <property type="component" value="Unassembled WGS sequence"/>
</dbReference>
<feature type="compositionally biased region" description="Basic and acidic residues" evidence="2">
    <location>
        <begin position="108"/>
        <end position="121"/>
    </location>
</feature>
<feature type="compositionally biased region" description="Polar residues" evidence="2">
    <location>
        <begin position="299"/>
        <end position="313"/>
    </location>
</feature>
<dbReference type="Gene3D" id="1.10.287.1490">
    <property type="match status" value="1"/>
</dbReference>
<gene>
    <name evidence="3" type="ORF">RSOLAG22IIIB_05147</name>
</gene>
<accession>A0A0K6G4A4</accession>
<dbReference type="EMBL" id="CYGV01001345">
    <property type="protein sequence ID" value="CUA73082.1"/>
    <property type="molecule type" value="Genomic_DNA"/>
</dbReference>
<evidence type="ECO:0000256" key="2">
    <source>
        <dbReference type="SAM" id="MobiDB-lite"/>
    </source>
</evidence>
<feature type="compositionally biased region" description="Polar residues" evidence="2">
    <location>
        <begin position="86"/>
        <end position="105"/>
    </location>
</feature>
<keyword evidence="4" id="KW-1185">Reference proteome</keyword>
<evidence type="ECO:0000313" key="3">
    <source>
        <dbReference type="EMBL" id="CUA73082.1"/>
    </source>
</evidence>
<proteinExistence type="predicted"/>
<feature type="coiled-coil region" evidence="1">
    <location>
        <begin position="352"/>
        <end position="379"/>
    </location>
</feature>
<evidence type="ECO:0000256" key="1">
    <source>
        <dbReference type="SAM" id="Coils"/>
    </source>
</evidence>
<feature type="region of interest" description="Disordered" evidence="2">
    <location>
        <begin position="288"/>
        <end position="313"/>
    </location>
</feature>
<dbReference type="AlphaFoldDB" id="A0A0K6G4A4"/>